<sequence length="202" mass="22208">MPYSQFKTIAQAKAAFQLTVIEGSRFLPETSPVAPSPTLWDYLQETLPIVASSGSEKARSEGIIYPVLIDVRKTLNRQVSVFSGEEFNVDESVGLNGLCDFLLTRSKEVLEIEAPAVIIVEAKKTDLKLGLGQCIAEMVAAQRFNEEQGQPISTIYGSISNGNQWQFLKLEGMTLFIDLTVYPLPPVEGILGDLVWMAQAHS</sequence>
<organism evidence="1 2">
    <name type="scientific">Coleofasciculus chthonoplastes PCC 7420</name>
    <dbReference type="NCBI Taxonomy" id="118168"/>
    <lineage>
        <taxon>Bacteria</taxon>
        <taxon>Bacillati</taxon>
        <taxon>Cyanobacteriota</taxon>
        <taxon>Cyanophyceae</taxon>
        <taxon>Coleofasciculales</taxon>
        <taxon>Coleofasciculaceae</taxon>
        <taxon>Coleofasciculus</taxon>
    </lineage>
</organism>
<protein>
    <recommendedName>
        <fullName evidence="3">Type I restriction enzyme R protein N terminal domain protein</fullName>
    </recommendedName>
</protein>
<gene>
    <name evidence="1" type="ORF">MC7420_7536</name>
</gene>
<evidence type="ECO:0000313" key="2">
    <source>
        <dbReference type="Proteomes" id="UP000003835"/>
    </source>
</evidence>
<name>B4W182_9CYAN</name>
<proteinExistence type="predicted"/>
<dbReference type="RefSeq" id="WP_006104871.1">
    <property type="nucleotide sequence ID" value="NZ_DS989867.1"/>
</dbReference>
<dbReference type="HOGENOM" id="CLU_084165_1_0_3"/>
<keyword evidence="2" id="KW-1185">Reference proteome</keyword>
<dbReference type="AlphaFoldDB" id="B4W182"/>
<dbReference type="STRING" id="118168.MC7420_7536"/>
<dbReference type="Proteomes" id="UP000003835">
    <property type="component" value="Unassembled WGS sequence"/>
</dbReference>
<evidence type="ECO:0008006" key="3">
    <source>
        <dbReference type="Google" id="ProtNLM"/>
    </source>
</evidence>
<reference evidence="1 2" key="1">
    <citation type="submission" date="2008-07" db="EMBL/GenBank/DDBJ databases">
        <authorList>
            <person name="Tandeau de Marsac N."/>
            <person name="Ferriera S."/>
            <person name="Johnson J."/>
            <person name="Kravitz S."/>
            <person name="Beeson K."/>
            <person name="Sutton G."/>
            <person name="Rogers Y.-H."/>
            <person name="Friedman R."/>
            <person name="Frazier M."/>
            <person name="Venter J.C."/>
        </authorList>
    </citation>
    <scope>NUCLEOTIDE SEQUENCE [LARGE SCALE GENOMIC DNA]</scope>
    <source>
        <strain evidence="1 2">PCC 7420</strain>
    </source>
</reference>
<evidence type="ECO:0000313" key="1">
    <source>
        <dbReference type="EMBL" id="EDX72056.1"/>
    </source>
</evidence>
<dbReference type="eggNOG" id="ENOG502ZBAP">
    <property type="taxonomic scope" value="Bacteria"/>
</dbReference>
<dbReference type="EMBL" id="DS989867">
    <property type="protein sequence ID" value="EDX72056.1"/>
    <property type="molecule type" value="Genomic_DNA"/>
</dbReference>
<dbReference type="OrthoDB" id="518124at2"/>
<accession>B4W182</accession>